<proteinExistence type="inferred from homology"/>
<keyword evidence="6 8" id="KW-1133">Transmembrane helix</keyword>
<keyword evidence="4 8" id="KW-0812">Transmembrane</keyword>
<dbReference type="PANTHER" id="PTHR12154:SF4">
    <property type="entry name" value="UDP-N-ACETYLGLUCOSAMINE TRANSFERASE SUBUNIT ALG14 HOMOLOG"/>
    <property type="match status" value="1"/>
</dbReference>
<dbReference type="Pfam" id="PF08660">
    <property type="entry name" value="Alg14"/>
    <property type="match status" value="1"/>
</dbReference>
<dbReference type="GO" id="GO:0043541">
    <property type="term" value="C:UDP-N-acetylglucosamine transferase complex"/>
    <property type="evidence" value="ECO:0007669"/>
    <property type="project" value="TreeGrafter"/>
</dbReference>
<dbReference type="Proteomes" id="UP000095300">
    <property type="component" value="Unassembled WGS sequence"/>
</dbReference>
<evidence type="ECO:0000256" key="5">
    <source>
        <dbReference type="ARBA" id="ARBA00022824"/>
    </source>
</evidence>
<evidence type="ECO:0000256" key="7">
    <source>
        <dbReference type="ARBA" id="ARBA00023136"/>
    </source>
</evidence>
<accession>A0A1I8PDA8</accession>
<feature type="transmembrane region" description="Helical" evidence="8">
    <location>
        <begin position="112"/>
        <end position="130"/>
    </location>
</feature>
<evidence type="ECO:0000256" key="2">
    <source>
        <dbReference type="ARBA" id="ARBA00009731"/>
    </source>
</evidence>
<keyword evidence="5" id="KW-0256">Endoplasmic reticulum</keyword>
<dbReference type="InterPro" id="IPR013969">
    <property type="entry name" value="Oligosacch_biosynth_Alg14"/>
</dbReference>
<dbReference type="VEuPathDB" id="VectorBase:SCAU007005"/>
<evidence type="ECO:0000256" key="3">
    <source>
        <dbReference type="ARBA" id="ARBA00017467"/>
    </source>
</evidence>
<organism evidence="9 10">
    <name type="scientific">Stomoxys calcitrans</name>
    <name type="common">Stable fly</name>
    <name type="synonym">Conops calcitrans</name>
    <dbReference type="NCBI Taxonomy" id="35570"/>
    <lineage>
        <taxon>Eukaryota</taxon>
        <taxon>Metazoa</taxon>
        <taxon>Ecdysozoa</taxon>
        <taxon>Arthropoda</taxon>
        <taxon>Hexapoda</taxon>
        <taxon>Insecta</taxon>
        <taxon>Pterygota</taxon>
        <taxon>Neoptera</taxon>
        <taxon>Endopterygota</taxon>
        <taxon>Diptera</taxon>
        <taxon>Brachycera</taxon>
        <taxon>Muscomorpha</taxon>
        <taxon>Muscoidea</taxon>
        <taxon>Muscidae</taxon>
        <taxon>Stomoxys</taxon>
    </lineage>
</organism>
<gene>
    <name evidence="9" type="primary">106085033</name>
</gene>
<dbReference type="OrthoDB" id="17098at2759"/>
<dbReference type="AlphaFoldDB" id="A0A1I8PDA8"/>
<comment type="subcellular location">
    <subcellularLocation>
        <location evidence="1">Endoplasmic reticulum membrane</location>
        <topology evidence="1">Single-pass membrane protein</topology>
    </subcellularLocation>
</comment>
<keyword evidence="7 8" id="KW-0472">Membrane</keyword>
<comment type="similarity">
    <text evidence="2">Belongs to the ALG14 family.</text>
</comment>
<evidence type="ECO:0000313" key="10">
    <source>
        <dbReference type="Proteomes" id="UP000095300"/>
    </source>
</evidence>
<dbReference type="Gene3D" id="3.40.50.2000">
    <property type="entry name" value="Glycogen Phosphorylase B"/>
    <property type="match status" value="1"/>
</dbReference>
<sequence length="217" mass="25214">MPQSKQHICLLYQYVIFQKIKHLKILLKMEDIHPVWCILGSGGHTAEMCIILQGLLRQTKDISKYKPMKFLVANTDQTSKDKVQLTMSELEQPATEDDFIYIPRAREVGQSWFTTVFSFLYALLWSFWLVFKEKPRLILCNGPGTCVPFCLAGFVQNLARRSKTKLVYVESFCRVNDISMSGRILLPYLDVMIVQWEPLTKIEYLGCKKIKYFGNIL</sequence>
<evidence type="ECO:0000256" key="6">
    <source>
        <dbReference type="ARBA" id="ARBA00022989"/>
    </source>
</evidence>
<evidence type="ECO:0000256" key="1">
    <source>
        <dbReference type="ARBA" id="ARBA00004389"/>
    </source>
</evidence>
<evidence type="ECO:0000256" key="4">
    <source>
        <dbReference type="ARBA" id="ARBA00022692"/>
    </source>
</evidence>
<protein>
    <recommendedName>
        <fullName evidence="3">UDP-N-acetylglucosamine transferase subunit ALG14</fullName>
    </recommendedName>
</protein>
<feature type="transmembrane region" description="Helical" evidence="8">
    <location>
        <begin position="136"/>
        <end position="155"/>
    </location>
</feature>
<dbReference type="GO" id="GO:0006488">
    <property type="term" value="P:dolichol-linked oligosaccharide biosynthetic process"/>
    <property type="evidence" value="ECO:0007669"/>
    <property type="project" value="InterPro"/>
</dbReference>
<dbReference type="KEGG" id="scac:106085033"/>
<dbReference type="EnsemblMetazoa" id="SCAU007005-RA">
    <property type="protein sequence ID" value="SCAU007005-PA"/>
    <property type="gene ID" value="SCAU007005"/>
</dbReference>
<name>A0A1I8PDA8_STOCA</name>
<dbReference type="GO" id="GO:0004577">
    <property type="term" value="F:N-acetylglucosaminyldiphosphodolichol N-acetylglucosaminyltransferase activity"/>
    <property type="evidence" value="ECO:0007669"/>
    <property type="project" value="TreeGrafter"/>
</dbReference>
<keyword evidence="10" id="KW-1185">Reference proteome</keyword>
<dbReference type="STRING" id="35570.A0A1I8PDA8"/>
<dbReference type="PANTHER" id="PTHR12154">
    <property type="entry name" value="GLYCOSYL TRANSFERASE-RELATED"/>
    <property type="match status" value="1"/>
</dbReference>
<evidence type="ECO:0000256" key="8">
    <source>
        <dbReference type="SAM" id="Phobius"/>
    </source>
</evidence>
<reference evidence="9" key="1">
    <citation type="submission" date="2020-05" db="UniProtKB">
        <authorList>
            <consortium name="EnsemblMetazoa"/>
        </authorList>
    </citation>
    <scope>IDENTIFICATION</scope>
    <source>
        <strain evidence="9">USDA</strain>
    </source>
</reference>
<evidence type="ECO:0000313" key="9">
    <source>
        <dbReference type="EnsemblMetazoa" id="SCAU007005-PA"/>
    </source>
</evidence>